<protein>
    <submittedName>
        <fullName evidence="2">Uncharacterized protein</fullName>
    </submittedName>
</protein>
<accession>A0A3A2ZQ26</accession>
<feature type="region of interest" description="Disordered" evidence="1">
    <location>
        <begin position="150"/>
        <end position="183"/>
    </location>
</feature>
<dbReference type="AlphaFoldDB" id="A0A3A2ZQ26"/>
<dbReference type="OrthoDB" id="5238363at2759"/>
<feature type="compositionally biased region" description="Basic and acidic residues" evidence="1">
    <location>
        <begin position="165"/>
        <end position="176"/>
    </location>
</feature>
<dbReference type="STRING" id="2070753.A0A3A2ZQ26"/>
<evidence type="ECO:0000256" key="1">
    <source>
        <dbReference type="SAM" id="MobiDB-lite"/>
    </source>
</evidence>
<keyword evidence="3" id="KW-1185">Reference proteome</keyword>
<reference evidence="3" key="1">
    <citation type="submission" date="2017-02" db="EMBL/GenBank/DDBJ databases">
        <authorList>
            <person name="Tafer H."/>
            <person name="Lopandic K."/>
        </authorList>
    </citation>
    <scope>NUCLEOTIDE SEQUENCE [LARGE SCALE GENOMIC DNA]</scope>
    <source>
        <strain evidence="3">CBS 366.77</strain>
    </source>
</reference>
<proteinExistence type="predicted"/>
<feature type="compositionally biased region" description="Basic residues" evidence="1">
    <location>
        <begin position="155"/>
        <end position="164"/>
    </location>
</feature>
<sequence length="183" mass="21066">MNVAKASSANFAFRYEPTFVVPFIAGRYLMSQLHCLRPKLDHFYRNCDRQVLSWMVRSSIKRTEYKQAPRVWAHRRTRVAFRNALKERGFDPQGKRIGNTPGAVLEGDFTGSLTILIRKECVTQDFPTIQKDLSQLLDRVLLQARNFSDAQGQVKPKKRSKRKIGKEVKREQKAEDGSILTPA</sequence>
<evidence type="ECO:0000313" key="3">
    <source>
        <dbReference type="Proteomes" id="UP000266188"/>
    </source>
</evidence>
<organism evidence="2 3">
    <name type="scientific">Aspergillus sclerotialis</name>
    <dbReference type="NCBI Taxonomy" id="2070753"/>
    <lineage>
        <taxon>Eukaryota</taxon>
        <taxon>Fungi</taxon>
        <taxon>Dikarya</taxon>
        <taxon>Ascomycota</taxon>
        <taxon>Pezizomycotina</taxon>
        <taxon>Eurotiomycetes</taxon>
        <taxon>Eurotiomycetidae</taxon>
        <taxon>Eurotiales</taxon>
        <taxon>Aspergillaceae</taxon>
        <taxon>Aspergillus</taxon>
        <taxon>Aspergillus subgen. Polypaecilum</taxon>
    </lineage>
</organism>
<evidence type="ECO:0000313" key="2">
    <source>
        <dbReference type="EMBL" id="RJE19191.1"/>
    </source>
</evidence>
<dbReference type="EMBL" id="MVGC01000437">
    <property type="protein sequence ID" value="RJE19191.1"/>
    <property type="molecule type" value="Genomic_DNA"/>
</dbReference>
<name>A0A3A2ZQ26_9EURO</name>
<gene>
    <name evidence="2" type="ORF">PHISCL_08468</name>
</gene>
<comment type="caution">
    <text evidence="2">The sequence shown here is derived from an EMBL/GenBank/DDBJ whole genome shotgun (WGS) entry which is preliminary data.</text>
</comment>
<dbReference type="Proteomes" id="UP000266188">
    <property type="component" value="Unassembled WGS sequence"/>
</dbReference>